<dbReference type="Pfam" id="PF07077">
    <property type="entry name" value="DUF1345"/>
    <property type="match status" value="1"/>
</dbReference>
<dbReference type="AlphaFoldDB" id="A0A940PMP8"/>
<dbReference type="InterPro" id="IPR009781">
    <property type="entry name" value="DUF1345"/>
</dbReference>
<proteinExistence type="predicted"/>
<feature type="transmembrane region" description="Helical" evidence="2">
    <location>
        <begin position="66"/>
        <end position="87"/>
    </location>
</feature>
<evidence type="ECO:0000313" key="4">
    <source>
        <dbReference type="Proteomes" id="UP000675163"/>
    </source>
</evidence>
<feature type="transmembrane region" description="Helical" evidence="2">
    <location>
        <begin position="107"/>
        <end position="128"/>
    </location>
</feature>
<feature type="transmembrane region" description="Helical" evidence="2">
    <location>
        <begin position="218"/>
        <end position="241"/>
    </location>
</feature>
<keyword evidence="2" id="KW-1133">Transmembrane helix</keyword>
<keyword evidence="4" id="KW-1185">Reference proteome</keyword>
<keyword evidence="2" id="KW-0472">Membrane</keyword>
<name>A0A940PMP8_9MICO</name>
<gene>
    <name evidence="3" type="ORF">JOF28_002014</name>
</gene>
<keyword evidence="2" id="KW-0812">Transmembrane</keyword>
<reference evidence="3" key="1">
    <citation type="submission" date="2021-02" db="EMBL/GenBank/DDBJ databases">
        <title>Sequencing the genomes of 1000 actinobacteria strains.</title>
        <authorList>
            <person name="Klenk H.-P."/>
        </authorList>
    </citation>
    <scope>NUCLEOTIDE SEQUENCE</scope>
    <source>
        <strain evidence="3">DSM 22850</strain>
    </source>
</reference>
<feature type="region of interest" description="Disordered" evidence="1">
    <location>
        <begin position="1"/>
        <end position="22"/>
    </location>
</feature>
<feature type="transmembrane region" description="Helical" evidence="2">
    <location>
        <begin position="148"/>
        <end position="167"/>
    </location>
</feature>
<evidence type="ECO:0000256" key="1">
    <source>
        <dbReference type="SAM" id="MobiDB-lite"/>
    </source>
</evidence>
<evidence type="ECO:0000256" key="2">
    <source>
        <dbReference type="SAM" id="Phobius"/>
    </source>
</evidence>
<feature type="transmembrane region" description="Helical" evidence="2">
    <location>
        <begin position="25"/>
        <end position="46"/>
    </location>
</feature>
<accession>A0A940PMP8</accession>
<dbReference type="EMBL" id="JAFIDA010000001">
    <property type="protein sequence ID" value="MBP1326782.1"/>
    <property type="molecule type" value="Genomic_DNA"/>
</dbReference>
<dbReference type="Proteomes" id="UP000675163">
    <property type="component" value="Unassembled WGS sequence"/>
</dbReference>
<evidence type="ECO:0000313" key="3">
    <source>
        <dbReference type="EMBL" id="MBP1326782.1"/>
    </source>
</evidence>
<dbReference type="RefSeq" id="WP_245189925.1">
    <property type="nucleotide sequence ID" value="NZ_JAFIDA010000001.1"/>
</dbReference>
<comment type="caution">
    <text evidence="3">The sequence shown here is derived from an EMBL/GenBank/DDBJ whole genome shotgun (WGS) entry which is preliminary data.</text>
</comment>
<organism evidence="3 4">
    <name type="scientific">Leucobacter exalbidus</name>
    <dbReference type="NCBI Taxonomy" id="662960"/>
    <lineage>
        <taxon>Bacteria</taxon>
        <taxon>Bacillati</taxon>
        <taxon>Actinomycetota</taxon>
        <taxon>Actinomycetes</taxon>
        <taxon>Micrococcales</taxon>
        <taxon>Microbacteriaceae</taxon>
        <taxon>Leucobacter</taxon>
    </lineage>
</organism>
<protein>
    <submittedName>
        <fullName evidence="3">Membrane protein</fullName>
    </submittedName>
</protein>
<sequence length="251" mass="27626">MAFEQPADPAPTPLTKRPPQTESPLHSAVVLTTAIVGILMQVWLVWVGADLLWGPDHPNDPDDLTVLLTWCIIATVYLGATAITLSVKAQSPHADSQLTRTVIGHPLSRLLSVVFTFGASLIGLVVAIDIITDLGHDRHDTAFEAAGVWAMMLAWVMFNWGYARIYFSLYHRAKVPPLAFPGTDDPRLVDFAYLAFTNATNFSVSDVQVLSTRMRWTIVWHTTLAFFFNALIIGLIINVLANGKLLADFIS</sequence>